<feature type="site" description="Transition state stabilizer" evidence="8">
    <location>
        <position position="34"/>
    </location>
</feature>
<dbReference type="GO" id="GO:0016114">
    <property type="term" value="P:terpenoid biosynthetic process"/>
    <property type="evidence" value="ECO:0007669"/>
    <property type="project" value="InterPro"/>
</dbReference>
<dbReference type="GO" id="GO:0019288">
    <property type="term" value="P:isopentenyl diphosphate biosynthetic process, methylerythritol 4-phosphate pathway"/>
    <property type="evidence" value="ECO:0007669"/>
    <property type="project" value="UniProtKB-UniRule"/>
</dbReference>
<comment type="caution">
    <text evidence="8">Lacks conserved residue(s) required for the propagation of feature annotation.</text>
</comment>
<evidence type="ECO:0000256" key="1">
    <source>
        <dbReference type="ARBA" id="ARBA00000200"/>
    </source>
</evidence>
<evidence type="ECO:0000256" key="3">
    <source>
        <dbReference type="ARBA" id="ARBA00008480"/>
    </source>
</evidence>
<dbReference type="HAMAP" id="MF_00107">
    <property type="entry name" value="IspF"/>
    <property type="match status" value="1"/>
</dbReference>
<feature type="binding site" evidence="8">
    <location>
        <position position="8"/>
    </location>
    <ligand>
        <name>a divalent metal cation</name>
        <dbReference type="ChEBI" id="CHEBI:60240"/>
    </ligand>
</feature>
<feature type="domain" description="2-C-methyl-D-erythritol 2,4-cyclodiphosphate synthase" evidence="10">
    <location>
        <begin position="1"/>
        <end position="154"/>
    </location>
</feature>
<evidence type="ECO:0000256" key="4">
    <source>
        <dbReference type="ARBA" id="ARBA00012579"/>
    </source>
</evidence>
<comment type="subunit">
    <text evidence="8">Homotrimer.</text>
</comment>
<evidence type="ECO:0000256" key="7">
    <source>
        <dbReference type="ARBA" id="ARBA00023239"/>
    </source>
</evidence>
<dbReference type="PANTHER" id="PTHR43181">
    <property type="entry name" value="2-C-METHYL-D-ERYTHRITOL 2,4-CYCLODIPHOSPHATE SYNTHASE, CHLOROPLASTIC"/>
    <property type="match status" value="1"/>
</dbReference>
<feature type="binding site" evidence="8">
    <location>
        <begin position="56"/>
        <end position="58"/>
    </location>
    <ligand>
        <name>4-CDP-2-C-methyl-D-erythritol 2-phosphate</name>
        <dbReference type="ChEBI" id="CHEBI:57919"/>
    </ligand>
</feature>
<comment type="similarity">
    <text evidence="3 8 9">Belongs to the IspF family.</text>
</comment>
<comment type="pathway">
    <text evidence="2 8">Isoprenoid biosynthesis; isopentenyl diphosphate biosynthesis via DXP pathway; isopentenyl diphosphate from 1-deoxy-D-xylulose 5-phosphate: step 4/6.</text>
</comment>
<evidence type="ECO:0000256" key="5">
    <source>
        <dbReference type="ARBA" id="ARBA00022723"/>
    </source>
</evidence>
<comment type="cofactor">
    <cofactor evidence="8">
        <name>a divalent metal cation</name>
        <dbReference type="ChEBI" id="CHEBI:60240"/>
    </cofactor>
    <text evidence="8">Binds 1 divalent metal cation per subunit.</text>
</comment>
<evidence type="ECO:0000313" key="11">
    <source>
        <dbReference type="EMBL" id="GAW91137.1"/>
    </source>
</evidence>
<dbReference type="UniPathway" id="UPA00056">
    <property type="reaction ID" value="UER00095"/>
</dbReference>
<dbReference type="FunFam" id="3.30.1330.50:FF:000001">
    <property type="entry name" value="2-C-methyl-D-erythritol 2,4-cyclodiphosphate synthase"/>
    <property type="match status" value="1"/>
</dbReference>
<name>A0A1Z5HP35_9FIRM</name>
<evidence type="ECO:0000313" key="12">
    <source>
        <dbReference type="Proteomes" id="UP000197032"/>
    </source>
</evidence>
<feature type="binding site" evidence="8">
    <location>
        <position position="42"/>
    </location>
    <ligand>
        <name>a divalent metal cation</name>
        <dbReference type="ChEBI" id="CHEBI:60240"/>
    </ligand>
</feature>
<dbReference type="InterPro" id="IPR036571">
    <property type="entry name" value="MECDP_synthase_sf"/>
</dbReference>
<feature type="binding site" evidence="8">
    <location>
        <position position="139"/>
    </location>
    <ligand>
        <name>4-CDP-2-C-methyl-D-erythritol 2-phosphate</name>
        <dbReference type="ChEBI" id="CHEBI:57919"/>
    </ligand>
</feature>
<feature type="binding site" evidence="8">
    <location>
        <position position="10"/>
    </location>
    <ligand>
        <name>a divalent metal cation</name>
        <dbReference type="ChEBI" id="CHEBI:60240"/>
    </ligand>
</feature>
<keyword evidence="5 8" id="KW-0479">Metal-binding</keyword>
<keyword evidence="6 8" id="KW-0414">Isoprene biosynthesis</keyword>
<dbReference type="Pfam" id="PF02542">
    <property type="entry name" value="YgbB"/>
    <property type="match status" value="1"/>
</dbReference>
<evidence type="ECO:0000256" key="6">
    <source>
        <dbReference type="ARBA" id="ARBA00023229"/>
    </source>
</evidence>
<dbReference type="OrthoDB" id="9804336at2"/>
<keyword evidence="7 8" id="KW-0456">Lyase</keyword>
<dbReference type="Gene3D" id="3.30.1330.50">
    <property type="entry name" value="2-C-methyl-D-erythritol 2,4-cyclodiphosphate synthase"/>
    <property type="match status" value="1"/>
</dbReference>
<dbReference type="RefSeq" id="WP_088552722.1">
    <property type="nucleotide sequence ID" value="NZ_BDGJ01000007.1"/>
</dbReference>
<evidence type="ECO:0000256" key="2">
    <source>
        <dbReference type="ARBA" id="ARBA00004709"/>
    </source>
</evidence>
<evidence type="ECO:0000256" key="8">
    <source>
        <dbReference type="HAMAP-Rule" id="MF_00107"/>
    </source>
</evidence>
<dbReference type="EMBL" id="BDGJ01000007">
    <property type="protein sequence ID" value="GAW91137.1"/>
    <property type="molecule type" value="Genomic_DNA"/>
</dbReference>
<feature type="binding site" evidence="8">
    <location>
        <begin position="8"/>
        <end position="10"/>
    </location>
    <ligand>
        <name>4-CDP-2-C-methyl-D-erythritol 2-phosphate</name>
        <dbReference type="ChEBI" id="CHEBI:57919"/>
    </ligand>
</feature>
<protein>
    <recommendedName>
        <fullName evidence="4 8">2-C-methyl-D-erythritol 2,4-cyclodiphosphate synthase</fullName>
        <shortName evidence="8">MECDP-synthase</shortName>
        <shortName evidence="8">MECPP-synthase</shortName>
        <shortName evidence="8">MECPS</shortName>
        <ecNumber evidence="4 8">4.6.1.12</ecNumber>
    </recommendedName>
</protein>
<evidence type="ECO:0000259" key="10">
    <source>
        <dbReference type="Pfam" id="PF02542"/>
    </source>
</evidence>
<dbReference type="GO" id="GO:0046872">
    <property type="term" value="F:metal ion binding"/>
    <property type="evidence" value="ECO:0007669"/>
    <property type="project" value="UniProtKB-KW"/>
</dbReference>
<dbReference type="CDD" id="cd00554">
    <property type="entry name" value="MECDP_synthase"/>
    <property type="match status" value="1"/>
</dbReference>
<reference evidence="12" key="1">
    <citation type="journal article" date="2017" name="Appl. Environ. Microbiol.">
        <title>Genomic analysis of Calderihabitans maritimus KKC1, a thermophilic hydrogenogenic carboxydotrophic bacterium isolated from marine sediment.</title>
        <authorList>
            <person name="Omae K."/>
            <person name="Yoneda Y."/>
            <person name="Fukuyama Y."/>
            <person name="Yoshida T."/>
            <person name="Sako Y."/>
        </authorList>
    </citation>
    <scope>NUCLEOTIDE SEQUENCE [LARGE SCALE GENOMIC DNA]</scope>
    <source>
        <strain evidence="12">KKC1</strain>
    </source>
</reference>
<feature type="binding site" evidence="8">
    <location>
        <begin position="61"/>
        <end position="65"/>
    </location>
    <ligand>
        <name>4-CDP-2-C-methyl-D-erythritol 2-phosphate</name>
        <dbReference type="ChEBI" id="CHEBI:57919"/>
    </ligand>
</feature>
<dbReference type="GO" id="GO:0008685">
    <property type="term" value="F:2-C-methyl-D-erythritol 2,4-cyclodiphosphate synthase activity"/>
    <property type="evidence" value="ECO:0007669"/>
    <property type="project" value="UniProtKB-UniRule"/>
</dbReference>
<dbReference type="EC" id="4.6.1.12" evidence="4 8"/>
<dbReference type="AlphaFoldDB" id="A0A1Z5HP35"/>
<comment type="function">
    <text evidence="8">Involved in the biosynthesis of isopentenyl diphosphate (IPP) and dimethylallyl diphosphate (DMAPP), two major building blocks of isoprenoid compounds. Catalyzes the conversion of 4-diphosphocytidyl-2-C-methyl-D-erythritol 2-phosphate (CDP-ME2P) to 2-C-methyl-D-erythritol 2,4-cyclodiphosphate (ME-CPP) with a corresponding release of cytidine 5-monophosphate (CMP).</text>
</comment>
<feature type="site" description="Transition state stabilizer" evidence="8">
    <location>
        <position position="133"/>
    </location>
</feature>
<dbReference type="InterPro" id="IPR020555">
    <property type="entry name" value="MECDP_synthase_CS"/>
</dbReference>
<feature type="binding site" evidence="8">
    <location>
        <begin position="34"/>
        <end position="35"/>
    </location>
    <ligand>
        <name>4-CDP-2-C-methyl-D-erythritol 2-phosphate</name>
        <dbReference type="ChEBI" id="CHEBI:57919"/>
    </ligand>
</feature>
<dbReference type="PROSITE" id="PS01350">
    <property type="entry name" value="ISPF"/>
    <property type="match status" value="1"/>
</dbReference>
<evidence type="ECO:0000256" key="9">
    <source>
        <dbReference type="RuleBase" id="RU004395"/>
    </source>
</evidence>
<proteinExistence type="inferred from homology"/>
<comment type="caution">
    <text evidence="11">The sequence shown here is derived from an EMBL/GenBank/DDBJ whole genome shotgun (WGS) entry which is preliminary data.</text>
</comment>
<sequence length="162" mass="17484">MRSGIGYDVHRLVKGRPLILGGVKIPFELGLEGHSDADVLAHAVIDALLGAAGMGDIGRHFPDTEAEYRGISSMLLLDKTLELLKTKGYKINNVDVTVVAERPKLAPFIPRMEENLAGVLQISREQVNVKATTTEGLGFVGMKQGMAAYAVATLLKDREEEG</sequence>
<dbReference type="PANTHER" id="PTHR43181:SF1">
    <property type="entry name" value="2-C-METHYL-D-ERYTHRITOL 2,4-CYCLODIPHOSPHATE SYNTHASE, CHLOROPLASTIC"/>
    <property type="match status" value="1"/>
</dbReference>
<dbReference type="SUPFAM" id="SSF69765">
    <property type="entry name" value="IpsF-like"/>
    <property type="match status" value="1"/>
</dbReference>
<feature type="binding site" evidence="8">
    <location>
        <begin position="132"/>
        <end position="135"/>
    </location>
    <ligand>
        <name>4-CDP-2-C-methyl-D-erythritol 2-phosphate</name>
        <dbReference type="ChEBI" id="CHEBI:57919"/>
    </ligand>
</feature>
<dbReference type="Proteomes" id="UP000197032">
    <property type="component" value="Unassembled WGS sequence"/>
</dbReference>
<dbReference type="NCBIfam" id="TIGR00151">
    <property type="entry name" value="ispF"/>
    <property type="match status" value="1"/>
</dbReference>
<organism evidence="11 12">
    <name type="scientific">Calderihabitans maritimus</name>
    <dbReference type="NCBI Taxonomy" id="1246530"/>
    <lineage>
        <taxon>Bacteria</taxon>
        <taxon>Bacillati</taxon>
        <taxon>Bacillota</taxon>
        <taxon>Clostridia</taxon>
        <taxon>Neomoorellales</taxon>
        <taxon>Calderihabitantaceae</taxon>
        <taxon>Calderihabitans</taxon>
    </lineage>
</organism>
<dbReference type="InterPro" id="IPR003526">
    <property type="entry name" value="MECDP_synthase"/>
</dbReference>
<gene>
    <name evidence="8" type="primary">ispF</name>
    <name evidence="11" type="ORF">KKC1_02990</name>
</gene>
<accession>A0A1Z5HP35</accession>
<keyword evidence="12" id="KW-1185">Reference proteome</keyword>
<comment type="catalytic activity">
    <reaction evidence="1 8 9">
        <text>4-CDP-2-C-methyl-D-erythritol 2-phosphate = 2-C-methyl-D-erythritol 2,4-cyclic diphosphate + CMP</text>
        <dbReference type="Rhea" id="RHEA:23864"/>
        <dbReference type="ChEBI" id="CHEBI:57919"/>
        <dbReference type="ChEBI" id="CHEBI:58483"/>
        <dbReference type="ChEBI" id="CHEBI:60377"/>
        <dbReference type="EC" id="4.6.1.12"/>
    </reaction>
</comment>